<keyword evidence="2" id="KW-1185">Reference proteome</keyword>
<organism evidence="1 2">
    <name type="scientific">Vibrio variabilis</name>
    <dbReference type="NCBI Taxonomy" id="990271"/>
    <lineage>
        <taxon>Bacteria</taxon>
        <taxon>Pseudomonadati</taxon>
        <taxon>Pseudomonadota</taxon>
        <taxon>Gammaproteobacteria</taxon>
        <taxon>Vibrionales</taxon>
        <taxon>Vibrionaceae</taxon>
        <taxon>Vibrio</taxon>
    </lineage>
</organism>
<gene>
    <name evidence="1" type="ORF">JCM19239_1402</name>
</gene>
<dbReference type="SUPFAM" id="SSF53850">
    <property type="entry name" value="Periplasmic binding protein-like II"/>
    <property type="match status" value="1"/>
</dbReference>
<sequence>MLEQDPSYWGVGYLPLETNKNVMQKALPDDKFVLVKRKDHPIQSEALEEVLQYPLCLSIIPGYIEASKVEMLIKKYKLDKSVSVRSADLALLFEFIKSSDALGVVSKRIEGMLDSEIVTQALPPELKSDTFRRETALFFHASNRHADLHFGCTKNSLN</sequence>
<proteinExistence type="predicted"/>
<reference evidence="2" key="1">
    <citation type="submission" date="2014-09" db="EMBL/GenBank/DDBJ databases">
        <title>Vibrio variabilis JCM 19239. (C206) whole genome shotgun sequence.</title>
        <authorList>
            <person name="Sawabe T."/>
            <person name="Meirelles P."/>
            <person name="Nakanishi M."/>
            <person name="Sayaka M."/>
            <person name="Hattori M."/>
            <person name="Ohkuma M."/>
        </authorList>
    </citation>
    <scope>NUCLEOTIDE SEQUENCE [LARGE SCALE GENOMIC DNA]</scope>
    <source>
        <strain evidence="2">JCM 19239</strain>
    </source>
</reference>
<evidence type="ECO:0000313" key="1">
    <source>
        <dbReference type="EMBL" id="GAL31276.1"/>
    </source>
</evidence>
<reference evidence="2" key="2">
    <citation type="submission" date="2014-09" db="EMBL/GenBank/DDBJ databases">
        <authorList>
            <consortium name="NBRP consortium"/>
            <person name="Sawabe T."/>
            <person name="Meirelles P."/>
            <person name="Nakanishi M."/>
            <person name="Sayaka M."/>
            <person name="Hattori M."/>
            <person name="Ohkuma M."/>
        </authorList>
    </citation>
    <scope>NUCLEOTIDE SEQUENCE [LARGE SCALE GENOMIC DNA]</scope>
    <source>
        <strain evidence="2">JCM 19239</strain>
    </source>
</reference>
<dbReference type="Gene3D" id="3.40.190.10">
    <property type="entry name" value="Periplasmic binding protein-like II"/>
    <property type="match status" value="2"/>
</dbReference>
<dbReference type="Proteomes" id="UP000029223">
    <property type="component" value="Unassembled WGS sequence"/>
</dbReference>
<protein>
    <submittedName>
        <fullName evidence="1">Transcriptional regulators LysR family</fullName>
    </submittedName>
</protein>
<evidence type="ECO:0000313" key="2">
    <source>
        <dbReference type="Proteomes" id="UP000029223"/>
    </source>
</evidence>
<comment type="caution">
    <text evidence="1">The sequence shown here is derived from an EMBL/GenBank/DDBJ whole genome shotgun (WGS) entry which is preliminary data.</text>
</comment>
<dbReference type="EMBL" id="BBMS01000144">
    <property type="protein sequence ID" value="GAL31276.1"/>
    <property type="molecule type" value="Genomic_DNA"/>
</dbReference>
<name>A0ABQ0JRA2_9VIBR</name>
<accession>A0ABQ0JRA2</accession>